<comment type="caution">
    <text evidence="2">The sequence shown here is derived from an EMBL/GenBank/DDBJ whole genome shotgun (WGS) entry which is preliminary data.</text>
</comment>
<dbReference type="EMBL" id="PJAI02000024">
    <property type="protein sequence ID" value="TYK64483.1"/>
    <property type="molecule type" value="Genomic_DNA"/>
</dbReference>
<evidence type="ECO:0000259" key="1">
    <source>
        <dbReference type="Pfam" id="PF20093"/>
    </source>
</evidence>
<protein>
    <recommendedName>
        <fullName evidence="1">DUF6484 domain-containing protein</fullName>
    </recommendedName>
</protein>
<accession>A0ABY3MTF4</accession>
<organism evidence="2 3">
    <name type="scientific">Colwellia echini</name>
    <dbReference type="NCBI Taxonomy" id="1982103"/>
    <lineage>
        <taxon>Bacteria</taxon>
        <taxon>Pseudomonadati</taxon>
        <taxon>Pseudomonadota</taxon>
        <taxon>Gammaproteobacteria</taxon>
        <taxon>Alteromonadales</taxon>
        <taxon>Colwelliaceae</taxon>
        <taxon>Colwellia</taxon>
    </lineage>
</organism>
<dbReference type="InterPro" id="IPR045506">
    <property type="entry name" value="DUF6484"/>
</dbReference>
<proteinExistence type="predicted"/>
<sequence>MMTDKLLTKFEENNDTLASSFNIAAGEIIIGTLVGIDDSGQAQVDFPQNPASTPLIATTTTVVTQQQVSRQVALLFNQGYLNKPIIIGLIHNPLDAMLENFDPTVTTEKVELTGDLSMDNVSVDGNNVTFEAKEQMVFKCGESSITLTKSGKVLIRGKYLLNRSSGVNRIMGGSVQVN</sequence>
<gene>
    <name evidence="2" type="ORF">CWS31_015380</name>
</gene>
<dbReference type="Pfam" id="PF20093">
    <property type="entry name" value="DUF6484"/>
    <property type="match status" value="1"/>
</dbReference>
<evidence type="ECO:0000313" key="3">
    <source>
        <dbReference type="Proteomes" id="UP000815846"/>
    </source>
</evidence>
<dbReference type="Proteomes" id="UP000815846">
    <property type="component" value="Unassembled WGS sequence"/>
</dbReference>
<name>A0ABY3MTF4_9GAMM</name>
<keyword evidence="3" id="KW-1185">Reference proteome</keyword>
<dbReference type="RefSeq" id="WP_148747776.1">
    <property type="nucleotide sequence ID" value="NZ_PJAI02000024.1"/>
</dbReference>
<reference evidence="2 3" key="1">
    <citation type="submission" date="2019-08" db="EMBL/GenBank/DDBJ databases">
        <title>Microbe sample from Colwellia echini.</title>
        <authorList>
            <person name="Christiansen L."/>
            <person name="Pathiraja D."/>
            <person name="Schultz-Johansen M."/>
            <person name="Choi I.-G."/>
            <person name="Stougaard P."/>
        </authorList>
    </citation>
    <scope>NUCLEOTIDE SEQUENCE [LARGE SCALE GENOMIC DNA]</scope>
    <source>
        <strain evidence="2 3">A3</strain>
    </source>
</reference>
<feature type="domain" description="DUF6484" evidence="1">
    <location>
        <begin position="30"/>
        <end position="90"/>
    </location>
</feature>
<evidence type="ECO:0000313" key="2">
    <source>
        <dbReference type="EMBL" id="TYK64483.1"/>
    </source>
</evidence>